<feature type="domain" description="PAC" evidence="12">
    <location>
        <begin position="356"/>
        <end position="408"/>
    </location>
</feature>
<feature type="domain" description="PAS" evidence="11">
    <location>
        <begin position="286"/>
        <end position="331"/>
    </location>
</feature>
<dbReference type="InterPro" id="IPR004358">
    <property type="entry name" value="Sig_transdc_His_kin-like_C"/>
</dbReference>
<sequence length="641" mass="69854">MSQSHREEVRDLLRRIDDVRGLSESSQRGPIDPGDPSDWMRTTAELVDELERSHRRLIETNVQLVSLREVASSMVTATDASETTRTVTRYLARAFGFGDAFLLLVDRERGTLAGTWTHGVGEGERTFRLELPLLGDRGGVTRSLWLNRTVLLRDPERHPSLLLPDGHALHDVLGGIGSIACVPLQRSYSGLPEPHELCGARCILGDVSLLAPPPGAAAEGWAVDRDERQGNCLACEFMPILGVIGMARPSTDVSLGPADVTLLESIAHSVAPIVENARLYYELRRSERFRLHVLDSMASALVVVSMKGEILTFNRAAQELLGFREAEVSGKPFGILCGSEAETLLRGTLERGREVLREETLLHTKDGAPIPVGLTTSLLRNERRSVYGAIATFVDLTPLKRAEEHARSQDRLAALGRFTSSVAHEIRNPLTGIAAGVQYLARSIADDAPQAENLEFILSEIRRLDSIVQDLFDITHPRQLQARAAPIEDAARRALQSLEAVLAERGVTAAVEVAPMTPAVPYDSDQIQQVFINLVKNAAEASRPGTTIRITVLPDGRRGRRGRGGGVVARVRDQGCGIDPEHQKTIFEPFFTTKPGGTGLGLYICHDIVKRHGGTLTVQSEPGRGTTFSLELPLESNGGTS</sequence>
<keyword evidence="6" id="KW-0418">Kinase</keyword>
<dbReference type="InterPro" id="IPR029016">
    <property type="entry name" value="GAF-like_dom_sf"/>
</dbReference>
<dbReference type="InterPro" id="IPR000700">
    <property type="entry name" value="PAS-assoc_C"/>
</dbReference>
<dbReference type="CDD" id="cd00082">
    <property type="entry name" value="HisKA"/>
    <property type="match status" value="1"/>
</dbReference>
<dbReference type="Pfam" id="PF00512">
    <property type="entry name" value="HisKA"/>
    <property type="match status" value="1"/>
</dbReference>
<dbReference type="Gene3D" id="1.10.287.130">
    <property type="match status" value="1"/>
</dbReference>
<organism evidence="13 14">
    <name type="scientific">Eiseniibacteriota bacterium</name>
    <dbReference type="NCBI Taxonomy" id="2212470"/>
    <lineage>
        <taxon>Bacteria</taxon>
        <taxon>Candidatus Eiseniibacteriota</taxon>
    </lineage>
</organism>
<dbReference type="PROSITE" id="PS50112">
    <property type="entry name" value="PAS"/>
    <property type="match status" value="1"/>
</dbReference>
<evidence type="ECO:0000256" key="2">
    <source>
        <dbReference type="ARBA" id="ARBA00012438"/>
    </source>
</evidence>
<dbReference type="InterPro" id="IPR036097">
    <property type="entry name" value="HisK_dim/P_sf"/>
</dbReference>
<evidence type="ECO:0000256" key="9">
    <source>
        <dbReference type="SAM" id="MobiDB-lite"/>
    </source>
</evidence>
<name>A0A538TXM7_UNCEI</name>
<accession>A0A538TXM7</accession>
<evidence type="ECO:0000313" key="13">
    <source>
        <dbReference type="EMBL" id="TMQ68397.1"/>
    </source>
</evidence>
<dbReference type="EMBL" id="VBOY01000010">
    <property type="protein sequence ID" value="TMQ68397.1"/>
    <property type="molecule type" value="Genomic_DNA"/>
</dbReference>
<evidence type="ECO:0000256" key="8">
    <source>
        <dbReference type="ARBA" id="ARBA00023012"/>
    </source>
</evidence>
<dbReference type="InterPro" id="IPR003594">
    <property type="entry name" value="HATPase_dom"/>
</dbReference>
<dbReference type="PANTHER" id="PTHR43065">
    <property type="entry name" value="SENSOR HISTIDINE KINASE"/>
    <property type="match status" value="1"/>
</dbReference>
<dbReference type="InterPro" id="IPR003661">
    <property type="entry name" value="HisK_dim/P_dom"/>
</dbReference>
<evidence type="ECO:0000256" key="3">
    <source>
        <dbReference type="ARBA" id="ARBA00022553"/>
    </source>
</evidence>
<keyword evidence="7" id="KW-0067">ATP-binding</keyword>
<dbReference type="SMART" id="SM00388">
    <property type="entry name" value="HisKA"/>
    <property type="match status" value="1"/>
</dbReference>
<gene>
    <name evidence="13" type="ORF">E6K78_01235</name>
</gene>
<dbReference type="Pfam" id="PF13426">
    <property type="entry name" value="PAS_9"/>
    <property type="match status" value="1"/>
</dbReference>
<comment type="catalytic activity">
    <reaction evidence="1">
        <text>ATP + protein L-histidine = ADP + protein N-phospho-L-histidine.</text>
        <dbReference type="EC" id="2.7.13.3"/>
    </reaction>
</comment>
<dbReference type="SUPFAM" id="SSF47384">
    <property type="entry name" value="Homodimeric domain of signal transducing histidine kinase"/>
    <property type="match status" value="1"/>
</dbReference>
<evidence type="ECO:0000259" key="10">
    <source>
        <dbReference type="PROSITE" id="PS50109"/>
    </source>
</evidence>
<feature type="domain" description="Histidine kinase" evidence="10">
    <location>
        <begin position="421"/>
        <end position="636"/>
    </location>
</feature>
<evidence type="ECO:0000259" key="11">
    <source>
        <dbReference type="PROSITE" id="PS50112"/>
    </source>
</evidence>
<dbReference type="PROSITE" id="PS50113">
    <property type="entry name" value="PAC"/>
    <property type="match status" value="1"/>
</dbReference>
<dbReference type="PRINTS" id="PR00344">
    <property type="entry name" value="BCTRLSENSOR"/>
</dbReference>
<dbReference type="GO" id="GO:0000155">
    <property type="term" value="F:phosphorelay sensor kinase activity"/>
    <property type="evidence" value="ECO:0007669"/>
    <property type="project" value="InterPro"/>
</dbReference>
<comment type="caution">
    <text evidence="13">The sequence shown here is derived from an EMBL/GenBank/DDBJ whole genome shotgun (WGS) entry which is preliminary data.</text>
</comment>
<dbReference type="SMART" id="SM00387">
    <property type="entry name" value="HATPase_c"/>
    <property type="match status" value="1"/>
</dbReference>
<proteinExistence type="predicted"/>
<dbReference type="EC" id="2.7.13.3" evidence="2"/>
<dbReference type="CDD" id="cd00075">
    <property type="entry name" value="HATPase"/>
    <property type="match status" value="1"/>
</dbReference>
<dbReference type="AlphaFoldDB" id="A0A538TXM7"/>
<evidence type="ECO:0000259" key="12">
    <source>
        <dbReference type="PROSITE" id="PS50113"/>
    </source>
</evidence>
<evidence type="ECO:0000256" key="5">
    <source>
        <dbReference type="ARBA" id="ARBA00022741"/>
    </source>
</evidence>
<dbReference type="Pfam" id="PF02518">
    <property type="entry name" value="HATPase_c"/>
    <property type="match status" value="1"/>
</dbReference>
<dbReference type="Gene3D" id="3.30.565.10">
    <property type="entry name" value="Histidine kinase-like ATPase, C-terminal domain"/>
    <property type="match status" value="1"/>
</dbReference>
<dbReference type="SUPFAM" id="SSF55874">
    <property type="entry name" value="ATPase domain of HSP90 chaperone/DNA topoisomerase II/histidine kinase"/>
    <property type="match status" value="1"/>
</dbReference>
<dbReference type="Proteomes" id="UP000316609">
    <property type="component" value="Unassembled WGS sequence"/>
</dbReference>
<evidence type="ECO:0000256" key="4">
    <source>
        <dbReference type="ARBA" id="ARBA00022679"/>
    </source>
</evidence>
<dbReference type="PROSITE" id="PS50109">
    <property type="entry name" value="HIS_KIN"/>
    <property type="match status" value="1"/>
</dbReference>
<dbReference type="Gene3D" id="3.30.450.40">
    <property type="match status" value="1"/>
</dbReference>
<evidence type="ECO:0000313" key="14">
    <source>
        <dbReference type="Proteomes" id="UP000316609"/>
    </source>
</evidence>
<evidence type="ECO:0000256" key="7">
    <source>
        <dbReference type="ARBA" id="ARBA00022840"/>
    </source>
</evidence>
<dbReference type="PANTHER" id="PTHR43065:SF10">
    <property type="entry name" value="PEROXIDE STRESS-ACTIVATED HISTIDINE KINASE MAK3"/>
    <property type="match status" value="1"/>
</dbReference>
<reference evidence="13 14" key="1">
    <citation type="journal article" date="2019" name="Nat. Microbiol.">
        <title>Mediterranean grassland soil C-N compound turnover is dependent on rainfall and depth, and is mediated by genomically divergent microorganisms.</title>
        <authorList>
            <person name="Diamond S."/>
            <person name="Andeer P.F."/>
            <person name="Li Z."/>
            <person name="Crits-Christoph A."/>
            <person name="Burstein D."/>
            <person name="Anantharaman K."/>
            <person name="Lane K.R."/>
            <person name="Thomas B.C."/>
            <person name="Pan C."/>
            <person name="Northen T.R."/>
            <person name="Banfield J.F."/>
        </authorList>
    </citation>
    <scope>NUCLEOTIDE SEQUENCE [LARGE SCALE GENOMIC DNA]</scope>
    <source>
        <strain evidence="13">WS_8</strain>
    </source>
</reference>
<dbReference type="InterPro" id="IPR003018">
    <property type="entry name" value="GAF"/>
</dbReference>
<keyword evidence="8" id="KW-0902">Two-component regulatory system</keyword>
<dbReference type="SMART" id="SM00091">
    <property type="entry name" value="PAS"/>
    <property type="match status" value="1"/>
</dbReference>
<keyword evidence="5" id="KW-0547">Nucleotide-binding</keyword>
<dbReference type="InterPro" id="IPR000014">
    <property type="entry name" value="PAS"/>
</dbReference>
<dbReference type="Gene3D" id="3.30.450.20">
    <property type="entry name" value="PAS domain"/>
    <property type="match status" value="1"/>
</dbReference>
<protein>
    <recommendedName>
        <fullName evidence="2">histidine kinase</fullName>
        <ecNumber evidence="2">2.7.13.3</ecNumber>
    </recommendedName>
</protein>
<dbReference type="InterPro" id="IPR005467">
    <property type="entry name" value="His_kinase_dom"/>
</dbReference>
<dbReference type="GO" id="GO:0005524">
    <property type="term" value="F:ATP binding"/>
    <property type="evidence" value="ECO:0007669"/>
    <property type="project" value="UniProtKB-KW"/>
</dbReference>
<dbReference type="SUPFAM" id="SSF55781">
    <property type="entry name" value="GAF domain-like"/>
    <property type="match status" value="2"/>
</dbReference>
<dbReference type="CDD" id="cd00130">
    <property type="entry name" value="PAS"/>
    <property type="match status" value="1"/>
</dbReference>
<dbReference type="NCBIfam" id="TIGR00229">
    <property type="entry name" value="sensory_box"/>
    <property type="match status" value="1"/>
</dbReference>
<dbReference type="InterPro" id="IPR035965">
    <property type="entry name" value="PAS-like_dom_sf"/>
</dbReference>
<keyword evidence="3" id="KW-0597">Phosphoprotein</keyword>
<dbReference type="InterPro" id="IPR036890">
    <property type="entry name" value="HATPase_C_sf"/>
</dbReference>
<keyword evidence="4" id="KW-0808">Transferase</keyword>
<dbReference type="SMART" id="SM00065">
    <property type="entry name" value="GAF"/>
    <property type="match status" value="1"/>
</dbReference>
<evidence type="ECO:0000256" key="6">
    <source>
        <dbReference type="ARBA" id="ARBA00022777"/>
    </source>
</evidence>
<feature type="region of interest" description="Disordered" evidence="9">
    <location>
        <begin position="618"/>
        <end position="641"/>
    </location>
</feature>
<dbReference type="SUPFAM" id="SSF55785">
    <property type="entry name" value="PYP-like sensor domain (PAS domain)"/>
    <property type="match status" value="1"/>
</dbReference>
<evidence type="ECO:0000256" key="1">
    <source>
        <dbReference type="ARBA" id="ARBA00000085"/>
    </source>
</evidence>